<protein>
    <submittedName>
        <fullName evidence="1">Uncharacterized protein</fullName>
    </submittedName>
</protein>
<name>A0A0L8I0B8_OCTBM</name>
<reference evidence="1" key="1">
    <citation type="submission" date="2015-07" db="EMBL/GenBank/DDBJ databases">
        <title>MeaNS - Measles Nucleotide Surveillance Program.</title>
        <authorList>
            <person name="Tran T."/>
            <person name="Druce J."/>
        </authorList>
    </citation>
    <scope>NUCLEOTIDE SEQUENCE</scope>
    <source>
        <strain evidence="1">UCB-OBI-ISO-001</strain>
        <tissue evidence="1">Gonad</tissue>
    </source>
</reference>
<accession>A0A0L8I0B8</accession>
<dbReference type="AlphaFoldDB" id="A0A0L8I0B8"/>
<dbReference type="EMBL" id="KQ416854">
    <property type="protein sequence ID" value="KOF94874.1"/>
    <property type="molecule type" value="Genomic_DNA"/>
</dbReference>
<organism evidence="1">
    <name type="scientific">Octopus bimaculoides</name>
    <name type="common">California two-spotted octopus</name>
    <dbReference type="NCBI Taxonomy" id="37653"/>
    <lineage>
        <taxon>Eukaryota</taxon>
        <taxon>Metazoa</taxon>
        <taxon>Spiralia</taxon>
        <taxon>Lophotrochozoa</taxon>
        <taxon>Mollusca</taxon>
        <taxon>Cephalopoda</taxon>
        <taxon>Coleoidea</taxon>
        <taxon>Octopodiformes</taxon>
        <taxon>Octopoda</taxon>
        <taxon>Incirrata</taxon>
        <taxon>Octopodidae</taxon>
        <taxon>Octopus</taxon>
    </lineage>
</organism>
<gene>
    <name evidence="1" type="ORF">OCBIM_22000339mg</name>
</gene>
<proteinExistence type="predicted"/>
<sequence>MNARKNNEKNYPRETWFGLNLLDLQKYFGKYPLTFASYHRILQEFTWNLHGL</sequence>
<evidence type="ECO:0000313" key="1">
    <source>
        <dbReference type="EMBL" id="KOF94874.1"/>
    </source>
</evidence>